<keyword evidence="5" id="KW-0539">Nucleus</keyword>
<dbReference type="EMBL" id="JADCNL010000009">
    <property type="protein sequence ID" value="KAG0466740.1"/>
    <property type="molecule type" value="Genomic_DNA"/>
</dbReference>
<keyword evidence="2" id="KW-0805">Transcription regulation</keyword>
<comment type="subcellular location">
    <subcellularLocation>
        <location evidence="1">Nucleus</location>
    </subcellularLocation>
</comment>
<comment type="caution">
    <text evidence="6">The sequence shown here is derived from an EMBL/GenBank/DDBJ whole genome shotgun (WGS) entry which is preliminary data.</text>
</comment>
<evidence type="ECO:0000256" key="3">
    <source>
        <dbReference type="ARBA" id="ARBA00023125"/>
    </source>
</evidence>
<protein>
    <recommendedName>
        <fullName evidence="8">TF-B3 domain-containing protein</fullName>
    </recommendedName>
</protein>
<evidence type="ECO:0000256" key="4">
    <source>
        <dbReference type="ARBA" id="ARBA00023163"/>
    </source>
</evidence>
<dbReference type="AlphaFoldDB" id="A0A835Q9K1"/>
<proteinExistence type="predicted"/>
<dbReference type="Proteomes" id="UP000636800">
    <property type="component" value="Unassembled WGS sequence"/>
</dbReference>
<reference evidence="6 7" key="1">
    <citation type="journal article" date="2020" name="Nat. Food">
        <title>A phased Vanilla planifolia genome enables genetic improvement of flavour and production.</title>
        <authorList>
            <person name="Hasing T."/>
            <person name="Tang H."/>
            <person name="Brym M."/>
            <person name="Khazi F."/>
            <person name="Huang T."/>
            <person name="Chambers A.H."/>
        </authorList>
    </citation>
    <scope>NUCLEOTIDE SEQUENCE [LARGE SCALE GENOMIC DNA]</scope>
    <source>
        <tissue evidence="6">Leaf</tissue>
    </source>
</reference>
<keyword evidence="7" id="KW-1185">Reference proteome</keyword>
<dbReference type="PANTHER" id="PTHR34397">
    <property type="entry name" value="OS05G0237600 PROTEIN"/>
    <property type="match status" value="1"/>
</dbReference>
<sequence length="177" mass="20590">MNARREIKVPIWVKRVAAGHGTYAFWHLMHKKISSSDVCNHQNRLLIGKRVIYERLLPAMSEEEKQAASFLNYPEVGRRRRFLDRLPGGERRRRLIGRNHRGLKVMAYDQRGWGCSLFLTRWDGSGAAVLKGPNYRAFRRHSFMEEGDEVEVWTFRDEDGKLCFAVGNTTVSSFFSL</sequence>
<dbReference type="PANTHER" id="PTHR34397:SF22">
    <property type="entry name" value="OS05G0237600 PROTEIN"/>
    <property type="match status" value="1"/>
</dbReference>
<name>A0A835Q9K1_VANPL</name>
<gene>
    <name evidence="6" type="ORF">HPP92_018320</name>
</gene>
<evidence type="ECO:0000256" key="1">
    <source>
        <dbReference type="ARBA" id="ARBA00004123"/>
    </source>
</evidence>
<evidence type="ECO:0000313" key="6">
    <source>
        <dbReference type="EMBL" id="KAG0466740.1"/>
    </source>
</evidence>
<dbReference type="Gene3D" id="2.40.330.10">
    <property type="entry name" value="DNA-binding pseudobarrel domain"/>
    <property type="match status" value="1"/>
</dbReference>
<organism evidence="6 7">
    <name type="scientific">Vanilla planifolia</name>
    <name type="common">Vanilla</name>
    <dbReference type="NCBI Taxonomy" id="51239"/>
    <lineage>
        <taxon>Eukaryota</taxon>
        <taxon>Viridiplantae</taxon>
        <taxon>Streptophyta</taxon>
        <taxon>Embryophyta</taxon>
        <taxon>Tracheophyta</taxon>
        <taxon>Spermatophyta</taxon>
        <taxon>Magnoliopsida</taxon>
        <taxon>Liliopsida</taxon>
        <taxon>Asparagales</taxon>
        <taxon>Orchidaceae</taxon>
        <taxon>Vanilloideae</taxon>
        <taxon>Vanilleae</taxon>
        <taxon>Vanilla</taxon>
    </lineage>
</organism>
<evidence type="ECO:0000256" key="5">
    <source>
        <dbReference type="ARBA" id="ARBA00023242"/>
    </source>
</evidence>
<evidence type="ECO:0000313" key="7">
    <source>
        <dbReference type="Proteomes" id="UP000636800"/>
    </source>
</evidence>
<evidence type="ECO:0008006" key="8">
    <source>
        <dbReference type="Google" id="ProtNLM"/>
    </source>
</evidence>
<keyword evidence="3" id="KW-0238">DNA-binding</keyword>
<dbReference type="InterPro" id="IPR015300">
    <property type="entry name" value="DNA-bd_pseudobarrel_sf"/>
</dbReference>
<evidence type="ECO:0000256" key="2">
    <source>
        <dbReference type="ARBA" id="ARBA00023015"/>
    </source>
</evidence>
<dbReference type="GO" id="GO:0003677">
    <property type="term" value="F:DNA binding"/>
    <property type="evidence" value="ECO:0007669"/>
    <property type="project" value="UniProtKB-KW"/>
</dbReference>
<dbReference type="GO" id="GO:0005634">
    <property type="term" value="C:nucleus"/>
    <property type="evidence" value="ECO:0007669"/>
    <property type="project" value="UniProtKB-SubCell"/>
</dbReference>
<accession>A0A835Q9K1</accession>
<keyword evidence="4" id="KW-0804">Transcription</keyword>